<evidence type="ECO:0000256" key="3">
    <source>
        <dbReference type="ARBA" id="ARBA00022801"/>
    </source>
</evidence>
<dbReference type="InterPro" id="IPR045155">
    <property type="entry name" value="Beta-lactam_cat"/>
</dbReference>
<keyword evidence="3 5" id="KW-0378">Hydrolase</keyword>
<comment type="catalytic activity">
    <reaction evidence="5">
        <text>a beta-lactam + H2O = a substituted beta-amino acid</text>
        <dbReference type="Rhea" id="RHEA:20401"/>
        <dbReference type="ChEBI" id="CHEBI:15377"/>
        <dbReference type="ChEBI" id="CHEBI:35627"/>
        <dbReference type="ChEBI" id="CHEBI:140347"/>
        <dbReference type="EC" id="3.5.2.6"/>
    </reaction>
</comment>
<feature type="signal peptide" evidence="6">
    <location>
        <begin position="1"/>
        <end position="22"/>
    </location>
</feature>
<evidence type="ECO:0000256" key="6">
    <source>
        <dbReference type="SAM" id="SignalP"/>
    </source>
</evidence>
<dbReference type="GO" id="GO:0008800">
    <property type="term" value="F:beta-lactamase activity"/>
    <property type="evidence" value="ECO:0007669"/>
    <property type="project" value="UniProtKB-EC"/>
</dbReference>
<reference evidence="8 9" key="1">
    <citation type="submission" date="2021-03" db="EMBL/GenBank/DDBJ databases">
        <title>Sequencing the genomes of 1000 actinobacteria strains.</title>
        <authorList>
            <person name="Klenk H.-P."/>
        </authorList>
    </citation>
    <scope>NUCLEOTIDE SEQUENCE [LARGE SCALE GENOMIC DNA]</scope>
    <source>
        <strain evidence="8 9">DSM 46670</strain>
    </source>
</reference>
<dbReference type="InterPro" id="IPR000871">
    <property type="entry name" value="Beta-lactam_class-A"/>
</dbReference>
<dbReference type="EC" id="3.5.2.6" evidence="2 5"/>
<dbReference type="InterPro" id="IPR012338">
    <property type="entry name" value="Beta-lactam/transpept-like"/>
</dbReference>
<evidence type="ECO:0000256" key="4">
    <source>
        <dbReference type="ARBA" id="ARBA00023251"/>
    </source>
</evidence>
<dbReference type="PROSITE" id="PS00146">
    <property type="entry name" value="BETA_LACTAMASE_A"/>
    <property type="match status" value="1"/>
</dbReference>
<accession>A0ABS4T995</accession>
<comment type="caution">
    <text evidence="8">The sequence shown here is derived from an EMBL/GenBank/DDBJ whole genome shotgun (WGS) entry which is preliminary data.</text>
</comment>
<dbReference type="RefSeq" id="WP_209635590.1">
    <property type="nucleotide sequence ID" value="NZ_JAGINW010000001.1"/>
</dbReference>
<organism evidence="8 9">
    <name type="scientific">Kibdelosporangium banguiense</name>
    <dbReference type="NCBI Taxonomy" id="1365924"/>
    <lineage>
        <taxon>Bacteria</taxon>
        <taxon>Bacillati</taxon>
        <taxon>Actinomycetota</taxon>
        <taxon>Actinomycetes</taxon>
        <taxon>Pseudonocardiales</taxon>
        <taxon>Pseudonocardiaceae</taxon>
        <taxon>Kibdelosporangium</taxon>
    </lineage>
</organism>
<keyword evidence="4 5" id="KW-0046">Antibiotic resistance</keyword>
<evidence type="ECO:0000313" key="8">
    <source>
        <dbReference type="EMBL" id="MBP2321000.1"/>
    </source>
</evidence>
<dbReference type="PANTHER" id="PTHR35333">
    <property type="entry name" value="BETA-LACTAMASE"/>
    <property type="match status" value="1"/>
</dbReference>
<keyword evidence="9" id="KW-1185">Reference proteome</keyword>
<dbReference type="InterPro" id="IPR023650">
    <property type="entry name" value="Beta-lactam_class-A_AS"/>
</dbReference>
<dbReference type="Proteomes" id="UP001519332">
    <property type="component" value="Unassembled WGS sequence"/>
</dbReference>
<keyword evidence="6" id="KW-0732">Signal</keyword>
<feature type="chain" id="PRO_5046817624" description="Beta-lactamase" evidence="6">
    <location>
        <begin position="23"/>
        <end position="300"/>
    </location>
</feature>
<evidence type="ECO:0000256" key="1">
    <source>
        <dbReference type="ARBA" id="ARBA00009009"/>
    </source>
</evidence>
<proteinExistence type="inferred from homology"/>
<gene>
    <name evidence="8" type="ORF">JOF56_001385</name>
</gene>
<sequence length="300" mass="31678">MINRLLAALVAVPLAACSATPAAPLAPAPTTTTAPEPWVAQLKDLETKFDARLGVYAVNVSTGKSLSQRQDERFAILSVFKGYACGALLKAHPLSTGYFDQRITYSQADLVPNSPVSTEKLATGMTVSEACHAAITKSGNTAGNQLLKLLGGPTKLTEFARSINDPATRLDRWEVDLNVVPSGEERDTTTPLAIGNAYKSLVLGDILGPAERTQLKDWLLANTTGATRIRAGVPPTWPTADKTGTGSYASANDVAITWPTPDTPILIAILTDKTPKAKEDTKPDNALLAETARIAATSLS</sequence>
<dbReference type="PANTHER" id="PTHR35333:SF3">
    <property type="entry name" value="BETA-LACTAMASE-TYPE TRANSPEPTIDASE FOLD CONTAINING PROTEIN"/>
    <property type="match status" value="1"/>
</dbReference>
<dbReference type="PRINTS" id="PR00118">
    <property type="entry name" value="BLACTAMASEA"/>
</dbReference>
<dbReference type="Pfam" id="PF13354">
    <property type="entry name" value="Beta-lactamase2"/>
    <property type="match status" value="1"/>
</dbReference>
<protein>
    <recommendedName>
        <fullName evidence="2 5">Beta-lactamase</fullName>
        <ecNumber evidence="2 5">3.5.2.6</ecNumber>
    </recommendedName>
</protein>
<dbReference type="SUPFAM" id="SSF56601">
    <property type="entry name" value="beta-lactamase/transpeptidase-like"/>
    <property type="match status" value="1"/>
</dbReference>
<evidence type="ECO:0000256" key="5">
    <source>
        <dbReference type="RuleBase" id="RU361140"/>
    </source>
</evidence>
<feature type="domain" description="Beta-lactamase class A catalytic" evidence="7">
    <location>
        <begin position="54"/>
        <end position="271"/>
    </location>
</feature>
<dbReference type="Gene3D" id="3.40.710.10">
    <property type="entry name" value="DD-peptidase/beta-lactamase superfamily"/>
    <property type="match status" value="1"/>
</dbReference>
<comment type="similarity">
    <text evidence="1 5">Belongs to the class-A beta-lactamase family.</text>
</comment>
<dbReference type="EMBL" id="JAGINW010000001">
    <property type="protein sequence ID" value="MBP2321000.1"/>
    <property type="molecule type" value="Genomic_DNA"/>
</dbReference>
<dbReference type="NCBIfam" id="NF033103">
    <property type="entry name" value="bla_class_A"/>
    <property type="match status" value="1"/>
</dbReference>
<name>A0ABS4T995_9PSEU</name>
<evidence type="ECO:0000259" key="7">
    <source>
        <dbReference type="Pfam" id="PF13354"/>
    </source>
</evidence>
<evidence type="ECO:0000313" key="9">
    <source>
        <dbReference type="Proteomes" id="UP001519332"/>
    </source>
</evidence>
<evidence type="ECO:0000256" key="2">
    <source>
        <dbReference type="ARBA" id="ARBA00012865"/>
    </source>
</evidence>